<feature type="transmembrane region" description="Helical" evidence="2">
    <location>
        <begin position="47"/>
        <end position="73"/>
    </location>
</feature>
<dbReference type="RefSeq" id="WP_148733227.1">
    <property type="nucleotide sequence ID" value="NZ_VSSB01000001.1"/>
</dbReference>
<dbReference type="InterPro" id="IPR025241">
    <property type="entry name" value="DUF4190"/>
</dbReference>
<evidence type="ECO:0000259" key="3">
    <source>
        <dbReference type="Pfam" id="PF13828"/>
    </source>
</evidence>
<accession>A0A5S4V8V8</accession>
<sequence>MTDSVPPPASQPEPTPAATPAPAPAPPAPAPAAAAAPAPATGEKWNVLSIVAFVIVFLGFSLISIILGFIGLNQIKKTGERGRGLALWAIVLGFVSIIIGIIFWIVFATALMANSTVTVN</sequence>
<feature type="compositionally biased region" description="Pro residues" evidence="1">
    <location>
        <begin position="1"/>
        <end position="30"/>
    </location>
</feature>
<comment type="caution">
    <text evidence="4">The sequence shown here is derived from an EMBL/GenBank/DDBJ whole genome shotgun (WGS) entry which is preliminary data.</text>
</comment>
<dbReference type="Proteomes" id="UP000325243">
    <property type="component" value="Unassembled WGS sequence"/>
</dbReference>
<gene>
    <name evidence="4" type="ORF">FYC51_08970</name>
</gene>
<evidence type="ECO:0000256" key="1">
    <source>
        <dbReference type="SAM" id="MobiDB-lite"/>
    </source>
</evidence>
<evidence type="ECO:0000313" key="5">
    <source>
        <dbReference type="Proteomes" id="UP000325243"/>
    </source>
</evidence>
<dbReference type="Pfam" id="PF13828">
    <property type="entry name" value="DUF4190"/>
    <property type="match status" value="1"/>
</dbReference>
<keyword evidence="2" id="KW-0812">Transmembrane</keyword>
<feature type="transmembrane region" description="Helical" evidence="2">
    <location>
        <begin position="85"/>
        <end position="113"/>
    </location>
</feature>
<evidence type="ECO:0000313" key="4">
    <source>
        <dbReference type="EMBL" id="TYL53761.1"/>
    </source>
</evidence>
<keyword evidence="2" id="KW-0472">Membrane</keyword>
<evidence type="ECO:0000256" key="2">
    <source>
        <dbReference type="SAM" id="Phobius"/>
    </source>
</evidence>
<keyword evidence="2" id="KW-1133">Transmembrane helix</keyword>
<dbReference type="EMBL" id="VSSB01000001">
    <property type="protein sequence ID" value="TYL53761.1"/>
    <property type="molecule type" value="Genomic_DNA"/>
</dbReference>
<protein>
    <submittedName>
        <fullName evidence="4">DUF4190 domain-containing protein</fullName>
    </submittedName>
</protein>
<reference evidence="4 5" key="1">
    <citation type="submission" date="2019-08" db="EMBL/GenBank/DDBJ databases">
        <authorList>
            <person name="Hu J."/>
        </authorList>
    </citation>
    <scope>NUCLEOTIDE SEQUENCE [LARGE SCALE GENOMIC DNA]</scope>
    <source>
        <strain evidence="4 5">NEAU-184</strain>
    </source>
</reference>
<dbReference type="AlphaFoldDB" id="A0A5S4V8V8"/>
<feature type="region of interest" description="Disordered" evidence="1">
    <location>
        <begin position="1"/>
        <end position="35"/>
    </location>
</feature>
<organism evidence="4 5">
    <name type="scientific">Agromyces mariniharenae</name>
    <dbReference type="NCBI Taxonomy" id="2604423"/>
    <lineage>
        <taxon>Bacteria</taxon>
        <taxon>Bacillati</taxon>
        <taxon>Actinomycetota</taxon>
        <taxon>Actinomycetes</taxon>
        <taxon>Micrococcales</taxon>
        <taxon>Microbacteriaceae</taxon>
        <taxon>Agromyces</taxon>
    </lineage>
</organism>
<keyword evidence="5" id="KW-1185">Reference proteome</keyword>
<proteinExistence type="predicted"/>
<name>A0A5S4V8V8_9MICO</name>
<feature type="domain" description="DUF4190" evidence="3">
    <location>
        <begin position="47"/>
        <end position="103"/>
    </location>
</feature>